<dbReference type="PANTHER" id="PTHR19849">
    <property type="entry name" value="PHOSPHOLIPASE A-2-ACTIVATING PROTEIN"/>
    <property type="match status" value="1"/>
</dbReference>
<dbReference type="PROSITE" id="PS50294">
    <property type="entry name" value="WD_REPEATS_REGION"/>
    <property type="match status" value="2"/>
</dbReference>
<comment type="caution">
    <text evidence="11">The sequence shown here is derived from an EMBL/GenBank/DDBJ whole genome shotgun (WGS) entry which is preliminary data.</text>
</comment>
<feature type="repeat" description="WD" evidence="8">
    <location>
        <begin position="105"/>
        <end position="135"/>
    </location>
</feature>
<dbReference type="Gene3D" id="3.10.20.870">
    <property type="entry name" value="PFU (PLAA family ubiquitin binding), C-terminal domain"/>
    <property type="match status" value="1"/>
</dbReference>
<dbReference type="PROSITE" id="PS51394">
    <property type="entry name" value="PFU"/>
    <property type="match status" value="1"/>
</dbReference>
<reference evidence="11" key="2">
    <citation type="journal article" date="2021" name="Genome Biol. Evol.">
        <title>Developing a high-quality reference genome for a parasitic bivalve with doubly uniparental inheritance (Bivalvia: Unionida).</title>
        <authorList>
            <person name="Smith C.H."/>
        </authorList>
    </citation>
    <scope>NUCLEOTIDE SEQUENCE</scope>
    <source>
        <strain evidence="11">CHS0354</strain>
        <tissue evidence="11">Mantle</tissue>
    </source>
</reference>
<evidence type="ECO:0000313" key="12">
    <source>
        <dbReference type="Proteomes" id="UP001195483"/>
    </source>
</evidence>
<dbReference type="Gene3D" id="1.25.10.10">
    <property type="entry name" value="Leucine-rich Repeat Variant"/>
    <property type="match status" value="1"/>
</dbReference>
<dbReference type="InterPro" id="IPR015943">
    <property type="entry name" value="WD40/YVTN_repeat-like_dom_sf"/>
</dbReference>
<dbReference type="PROSITE" id="PS51396">
    <property type="entry name" value="PUL"/>
    <property type="match status" value="1"/>
</dbReference>
<keyword evidence="12" id="KW-1185">Reference proteome</keyword>
<accession>A0AAE0TBG9</accession>
<gene>
    <name evidence="11" type="ORF">CHS0354_035700</name>
</gene>
<dbReference type="FunFam" id="2.130.10.10:FF:000175">
    <property type="entry name" value="Phospholipase A-2-activating protein"/>
    <property type="match status" value="1"/>
</dbReference>
<dbReference type="Pfam" id="PF08324">
    <property type="entry name" value="PUL"/>
    <property type="match status" value="1"/>
</dbReference>
<dbReference type="SUPFAM" id="SSF48371">
    <property type="entry name" value="ARM repeat"/>
    <property type="match status" value="1"/>
</dbReference>
<evidence type="ECO:0000256" key="2">
    <source>
        <dbReference type="ARBA" id="ARBA00004496"/>
    </source>
</evidence>
<dbReference type="InterPro" id="IPR016024">
    <property type="entry name" value="ARM-type_fold"/>
</dbReference>
<dbReference type="Pfam" id="PF09070">
    <property type="entry name" value="PFU"/>
    <property type="match status" value="1"/>
</dbReference>
<dbReference type="PROSITE" id="PS50082">
    <property type="entry name" value="WD_REPEATS_2"/>
    <property type="match status" value="3"/>
</dbReference>
<evidence type="ECO:0000256" key="3">
    <source>
        <dbReference type="ARBA" id="ARBA00008495"/>
    </source>
</evidence>
<organism evidence="11 12">
    <name type="scientific">Potamilus streckersoni</name>
    <dbReference type="NCBI Taxonomy" id="2493646"/>
    <lineage>
        <taxon>Eukaryota</taxon>
        <taxon>Metazoa</taxon>
        <taxon>Spiralia</taxon>
        <taxon>Lophotrochozoa</taxon>
        <taxon>Mollusca</taxon>
        <taxon>Bivalvia</taxon>
        <taxon>Autobranchia</taxon>
        <taxon>Heteroconchia</taxon>
        <taxon>Palaeoheterodonta</taxon>
        <taxon>Unionida</taxon>
        <taxon>Unionoidea</taxon>
        <taxon>Unionidae</taxon>
        <taxon>Ambleminae</taxon>
        <taxon>Lampsilini</taxon>
        <taxon>Potamilus</taxon>
    </lineage>
</organism>
<dbReference type="FunFam" id="3.10.20.870:FF:000001">
    <property type="entry name" value="Phospholipase A-2-activating protein-like"/>
    <property type="match status" value="1"/>
</dbReference>
<evidence type="ECO:0000256" key="1">
    <source>
        <dbReference type="ARBA" id="ARBA00004123"/>
    </source>
</evidence>
<reference evidence="11" key="3">
    <citation type="submission" date="2023-05" db="EMBL/GenBank/DDBJ databases">
        <authorList>
            <person name="Smith C.H."/>
        </authorList>
    </citation>
    <scope>NUCLEOTIDE SEQUENCE</scope>
    <source>
        <strain evidence="11">CHS0354</strain>
        <tissue evidence="11">Mantle</tissue>
    </source>
</reference>
<evidence type="ECO:0000313" key="11">
    <source>
        <dbReference type="EMBL" id="KAK3607362.1"/>
    </source>
</evidence>
<feature type="repeat" description="WD" evidence="8">
    <location>
        <begin position="224"/>
        <end position="255"/>
    </location>
</feature>
<keyword evidence="4" id="KW-0963">Cytoplasm</keyword>
<dbReference type="InterPro" id="IPR038122">
    <property type="entry name" value="PFU_sf"/>
</dbReference>
<evidence type="ECO:0000256" key="5">
    <source>
        <dbReference type="ARBA" id="ARBA00022574"/>
    </source>
</evidence>
<evidence type="ECO:0000256" key="8">
    <source>
        <dbReference type="PROSITE-ProRule" id="PRU00221"/>
    </source>
</evidence>
<dbReference type="SMART" id="SM00320">
    <property type="entry name" value="WD40"/>
    <property type="match status" value="7"/>
</dbReference>
<dbReference type="CDD" id="cd00200">
    <property type="entry name" value="WD40"/>
    <property type="match status" value="1"/>
</dbReference>
<evidence type="ECO:0000256" key="6">
    <source>
        <dbReference type="ARBA" id="ARBA00022737"/>
    </source>
</evidence>
<protein>
    <recommendedName>
        <fullName evidence="13">Phospholipase A-2-activating protein</fullName>
    </recommendedName>
</protein>
<dbReference type="Gene3D" id="2.130.10.10">
    <property type="entry name" value="YVTN repeat-like/Quinoprotein amine dehydrogenase"/>
    <property type="match status" value="1"/>
</dbReference>
<evidence type="ECO:0000259" key="10">
    <source>
        <dbReference type="PROSITE" id="PS51396"/>
    </source>
</evidence>
<proteinExistence type="inferred from homology"/>
<reference evidence="11" key="1">
    <citation type="journal article" date="2021" name="Genome Biol. Evol.">
        <title>A High-Quality Reference Genome for a Parasitic Bivalve with Doubly Uniparental Inheritance (Bivalvia: Unionida).</title>
        <authorList>
            <person name="Smith C.H."/>
        </authorList>
    </citation>
    <scope>NUCLEOTIDE SEQUENCE</scope>
    <source>
        <strain evidence="11">CHS0354</strain>
    </source>
</reference>
<dbReference type="GO" id="GO:0010992">
    <property type="term" value="P:ubiquitin recycling"/>
    <property type="evidence" value="ECO:0007669"/>
    <property type="project" value="TreeGrafter"/>
</dbReference>
<keyword evidence="5 8" id="KW-0853">WD repeat</keyword>
<evidence type="ECO:0008006" key="13">
    <source>
        <dbReference type="Google" id="ProtNLM"/>
    </source>
</evidence>
<dbReference type="InterPro" id="IPR013535">
    <property type="entry name" value="PUL_dom"/>
</dbReference>
<name>A0AAE0TBG9_9BIVA</name>
<dbReference type="InterPro" id="IPR015155">
    <property type="entry name" value="PFU"/>
</dbReference>
<dbReference type="GO" id="GO:0043130">
    <property type="term" value="F:ubiquitin binding"/>
    <property type="evidence" value="ECO:0007669"/>
    <property type="project" value="TreeGrafter"/>
</dbReference>
<evidence type="ECO:0000256" key="7">
    <source>
        <dbReference type="ARBA" id="ARBA00023242"/>
    </source>
</evidence>
<dbReference type="AlphaFoldDB" id="A0AAE0TBG9"/>
<feature type="repeat" description="WD" evidence="8">
    <location>
        <begin position="144"/>
        <end position="176"/>
    </location>
</feature>
<comment type="subcellular location">
    <subcellularLocation>
        <location evidence="2">Cytoplasm</location>
    </subcellularLocation>
    <subcellularLocation>
        <location evidence="1">Nucleus</location>
    </subcellularLocation>
</comment>
<dbReference type="InterPro" id="IPR011989">
    <property type="entry name" value="ARM-like"/>
</dbReference>
<dbReference type="PANTHER" id="PTHR19849:SF0">
    <property type="entry name" value="PHOSPHOLIPASE A-2-ACTIVATING PROTEIN"/>
    <property type="match status" value="1"/>
</dbReference>
<keyword evidence="7" id="KW-0539">Nucleus</keyword>
<dbReference type="InterPro" id="IPR001680">
    <property type="entry name" value="WD40_rpt"/>
</dbReference>
<dbReference type="Pfam" id="PF00400">
    <property type="entry name" value="WD40"/>
    <property type="match status" value="6"/>
</dbReference>
<dbReference type="GO" id="GO:0043161">
    <property type="term" value="P:proteasome-mediated ubiquitin-dependent protein catabolic process"/>
    <property type="evidence" value="ECO:0007669"/>
    <property type="project" value="TreeGrafter"/>
</dbReference>
<sequence>MAAPYKLRCQIPGHEKDVRAVAAAIFPEQGIVSGSRDCTAKVWVPNEKKQGYHEGHVISGHSNFVAAVCVMPPDDKHPNGLIYTGSNDHNILAFTLDSPQPVYKLTGHTNTVCTLAVGKFGTLLSGSWDKTAKVWLGNKTVMTLEGHEAAIWGVAIMPEQGLMLTGSADKTIKLWKAGKCQHTFMGHEDCVRDIAVTQGVEFLSCSNDATIRRWLLSGECIAVYYGHTNFVYSIAVLPNGQDFVSSGEDRTLRVWRDGECKQTIPHPTMSIWCVCVLQSGDIVTGSSDGVLRVFTCDHEMYASLEEQQAFEDEVATAEVPTQVGDIKINELPGPEALLNPGLKDGQTKMVRTEKGKVELYHWDAGESQWKKIGDVVGSGATQKTPGKTLYEGQEYDYVFTVDIQEGKPPLKLPYNITEDPWFAAQKFLEKNDLNQMFLDQVANFIVENTKGVVLGQPQAGYNDPFTGGNRYIPGQSNSFGSTGTGGTDPFTGSGRYVPSITQVPSGGGDGLDPFTGSSSYHSSNSAERLNTTGGSKFFPQKSLLTFDTANPTQIIGKLKEFNEKVGPGMCVEGSRLTDLESVIKGKKPSAEQLNTLTSVLSWPIEYVFPALDVLRLCLRSPDANETLCRDSKILHTLLKHLSADSPPQCQMLSLRGLCNMSFQPAGQKLCSDSNEIVLTKALSCKASRNKNVQVALATLLLNYSVLLGSGSDLDGVSLCLSGALSVLQEELDPEAEFRLLVCIGTLIKTDVAVKVMAISLGITDILGKLTSISEPKKVADCLEELLINLR</sequence>
<feature type="domain" description="PUL" evidence="10">
    <location>
        <begin position="536"/>
        <end position="788"/>
    </location>
</feature>
<dbReference type="GO" id="GO:0005737">
    <property type="term" value="C:cytoplasm"/>
    <property type="evidence" value="ECO:0007669"/>
    <property type="project" value="UniProtKB-SubCell"/>
</dbReference>
<dbReference type="GO" id="GO:0005634">
    <property type="term" value="C:nucleus"/>
    <property type="evidence" value="ECO:0007669"/>
    <property type="project" value="UniProtKB-SubCell"/>
</dbReference>
<keyword evidence="6" id="KW-0677">Repeat</keyword>
<feature type="domain" description="PFU" evidence="9">
    <location>
        <begin position="361"/>
        <end position="459"/>
    </location>
</feature>
<dbReference type="SUPFAM" id="SSF50978">
    <property type="entry name" value="WD40 repeat-like"/>
    <property type="match status" value="1"/>
</dbReference>
<dbReference type="InterPro" id="IPR036322">
    <property type="entry name" value="WD40_repeat_dom_sf"/>
</dbReference>
<comment type="similarity">
    <text evidence="3">Belongs to the WD repeat PLAP family.</text>
</comment>
<dbReference type="Proteomes" id="UP001195483">
    <property type="component" value="Unassembled WGS sequence"/>
</dbReference>
<dbReference type="EMBL" id="JAEAOA010002083">
    <property type="protein sequence ID" value="KAK3607362.1"/>
    <property type="molecule type" value="Genomic_DNA"/>
</dbReference>
<evidence type="ECO:0000259" key="9">
    <source>
        <dbReference type="PROSITE" id="PS51394"/>
    </source>
</evidence>
<evidence type="ECO:0000256" key="4">
    <source>
        <dbReference type="ARBA" id="ARBA00022490"/>
    </source>
</evidence>